<dbReference type="Gene3D" id="3.90.550.10">
    <property type="entry name" value="Spore Coat Polysaccharide Biosynthesis Protein SpsA, Chain A"/>
    <property type="match status" value="1"/>
</dbReference>
<keyword evidence="4" id="KW-0333">Golgi apparatus</keyword>
<name>A0A8B8ZH75_PHODC</name>
<dbReference type="PANTHER" id="PTHR32116:SF76">
    <property type="entry name" value="GALACTURONOSYLTRANSFERASE 3-RELATED"/>
    <property type="match status" value="1"/>
</dbReference>
<dbReference type="KEGG" id="pda:103701177"/>
<evidence type="ECO:0000256" key="2">
    <source>
        <dbReference type="ARBA" id="ARBA00006351"/>
    </source>
</evidence>
<protein>
    <recommendedName>
        <fullName evidence="4">Hexosyltransferase</fullName>
        <ecNumber evidence="4">2.4.1.-</ecNumber>
    </recommendedName>
</protein>
<dbReference type="InterPro" id="IPR002495">
    <property type="entry name" value="Glyco_trans_8"/>
</dbReference>
<keyword evidence="4" id="KW-0961">Cell wall biogenesis/degradation</keyword>
<dbReference type="InterPro" id="IPR029993">
    <property type="entry name" value="GAUT"/>
</dbReference>
<reference evidence="6" key="2">
    <citation type="submission" date="2025-08" db="UniProtKB">
        <authorList>
            <consortium name="RefSeq"/>
        </authorList>
    </citation>
    <scope>IDENTIFICATION</scope>
    <source>
        <tissue evidence="6">Young leaves</tissue>
    </source>
</reference>
<keyword evidence="3 4" id="KW-0328">Glycosyltransferase</keyword>
<dbReference type="GO" id="GO:0047262">
    <property type="term" value="F:polygalacturonate 4-alpha-galacturonosyltransferase activity"/>
    <property type="evidence" value="ECO:0007669"/>
    <property type="project" value="InterPro"/>
</dbReference>
<dbReference type="OrthoDB" id="411524at2759"/>
<dbReference type="Proteomes" id="UP000228380">
    <property type="component" value="Chromosome 17"/>
</dbReference>
<dbReference type="AlphaFoldDB" id="A0A8B8ZH75"/>
<dbReference type="InterPro" id="IPR029044">
    <property type="entry name" value="Nucleotide-diphossugar_trans"/>
</dbReference>
<comment type="subcellular location">
    <subcellularLocation>
        <location evidence="4">Golgi apparatus membrane</location>
        <topology evidence="4">Single-pass type II membrane protein</topology>
    </subcellularLocation>
</comment>
<comment type="pathway">
    <text evidence="1 4">Glycan metabolism; pectin biosynthesis.</text>
</comment>
<comment type="similarity">
    <text evidence="2 4">Belongs to the glycosyltransferase 8 family.</text>
</comment>
<dbReference type="EC" id="2.4.1.-" evidence="4"/>
<evidence type="ECO:0000256" key="1">
    <source>
        <dbReference type="ARBA" id="ARBA00004877"/>
    </source>
</evidence>
<dbReference type="SUPFAM" id="SSF53448">
    <property type="entry name" value="Nucleotide-diphospho-sugar transferases"/>
    <property type="match status" value="1"/>
</dbReference>
<proteinExistence type="inferred from homology"/>
<dbReference type="RefSeq" id="XP_038971149.1">
    <property type="nucleotide sequence ID" value="XM_039115221.1"/>
</dbReference>
<reference evidence="5" key="1">
    <citation type="journal article" date="2019" name="Nat. Commun.">
        <title>Genome-wide association mapping of date palm fruit traits.</title>
        <authorList>
            <person name="Hazzouri K.M."/>
            <person name="Gros-Balthazard M."/>
            <person name="Flowers J.M."/>
            <person name="Copetti D."/>
            <person name="Lemansour A."/>
            <person name="Lebrun M."/>
            <person name="Masmoudi K."/>
            <person name="Ferrand S."/>
            <person name="Dhar M.I."/>
            <person name="Fresquez Z.A."/>
            <person name="Rosas U."/>
            <person name="Zhang J."/>
            <person name="Talag J."/>
            <person name="Lee S."/>
            <person name="Kudrna D."/>
            <person name="Powell R.F."/>
            <person name="Leitch I.J."/>
            <person name="Krueger R.R."/>
            <person name="Wing R.A."/>
            <person name="Amiri K.M.A."/>
            <person name="Purugganan M.D."/>
        </authorList>
    </citation>
    <scope>NUCLEOTIDE SEQUENCE [LARGE SCALE GENOMIC DNA]</scope>
    <source>
        <strain evidence="5">cv. Khalas</strain>
    </source>
</reference>
<evidence type="ECO:0000256" key="3">
    <source>
        <dbReference type="ARBA" id="ARBA00022676"/>
    </source>
</evidence>
<sequence>MRTQELINMSKETELEMQRAAIERTKQFNNTVRGKYNIWRKEHNSPHSDSTLKLLKDQIITAKVYASIARSKNSADESINAGKKHNTFLVQHAAKTIPKPLHCLPLQLTTDYFLHNYTSKELADKNKLEDPSLYHYAIIFSDNVLAIAVVVNSTVMHSKEPEKHVFHLVTDRLNFAAMRMWFIVHPPSPATINVENIDDFKWLNSSYCSVLRQLESARIKEYYFKANHPSSLSVWNENIKYRNPKYLSMLNHPRFYMPEVYPKLDKILFLDDDVVVQKDLTPLWSIDLKGMVNGAVETCKESFHRFDTYLHFSNPKISENFDPQACGWAFGMNIFDLKEWKKRNITGIYHYWQDWRNETIEVDESALFRKKSESVLVNS</sequence>
<dbReference type="GO" id="GO:0000139">
    <property type="term" value="C:Golgi membrane"/>
    <property type="evidence" value="ECO:0007669"/>
    <property type="project" value="UniProtKB-SubCell"/>
</dbReference>
<dbReference type="GO" id="GO:0071555">
    <property type="term" value="P:cell wall organization"/>
    <property type="evidence" value="ECO:0007669"/>
    <property type="project" value="UniProtKB-KW"/>
</dbReference>
<gene>
    <name evidence="6" type="primary">LOC103701177</name>
</gene>
<dbReference type="Pfam" id="PF01501">
    <property type="entry name" value="Glyco_transf_8"/>
    <property type="match status" value="1"/>
</dbReference>
<evidence type="ECO:0000313" key="6">
    <source>
        <dbReference type="RefSeq" id="XP_038971149.1"/>
    </source>
</evidence>
<keyword evidence="3 4" id="KW-0808">Transferase</keyword>
<dbReference type="UniPathway" id="UPA00845"/>
<keyword evidence="5" id="KW-1185">Reference proteome</keyword>
<dbReference type="GeneID" id="103701177"/>
<dbReference type="PANTHER" id="PTHR32116">
    <property type="entry name" value="GALACTURONOSYLTRANSFERASE 4-RELATED"/>
    <property type="match status" value="1"/>
</dbReference>
<evidence type="ECO:0000313" key="5">
    <source>
        <dbReference type="Proteomes" id="UP000228380"/>
    </source>
</evidence>
<dbReference type="Pfam" id="PF25557">
    <property type="entry name" value="GAUT_1"/>
    <property type="match status" value="1"/>
</dbReference>
<organism evidence="5 6">
    <name type="scientific">Phoenix dactylifera</name>
    <name type="common">Date palm</name>
    <dbReference type="NCBI Taxonomy" id="42345"/>
    <lineage>
        <taxon>Eukaryota</taxon>
        <taxon>Viridiplantae</taxon>
        <taxon>Streptophyta</taxon>
        <taxon>Embryophyta</taxon>
        <taxon>Tracheophyta</taxon>
        <taxon>Spermatophyta</taxon>
        <taxon>Magnoliopsida</taxon>
        <taxon>Liliopsida</taxon>
        <taxon>Arecaceae</taxon>
        <taxon>Coryphoideae</taxon>
        <taxon>Phoeniceae</taxon>
        <taxon>Phoenix</taxon>
    </lineage>
</organism>
<dbReference type="GO" id="GO:0045489">
    <property type="term" value="P:pectin biosynthetic process"/>
    <property type="evidence" value="ECO:0007669"/>
    <property type="project" value="UniProtKB-UniPathway"/>
</dbReference>
<evidence type="ECO:0000256" key="4">
    <source>
        <dbReference type="RuleBase" id="RU362027"/>
    </source>
</evidence>
<accession>A0A8B8ZH75</accession>